<evidence type="ECO:0000313" key="3">
    <source>
        <dbReference type="Proteomes" id="UP001174909"/>
    </source>
</evidence>
<keyword evidence="1" id="KW-0472">Membrane</keyword>
<feature type="transmembrane region" description="Helical" evidence="1">
    <location>
        <begin position="52"/>
        <end position="75"/>
    </location>
</feature>
<accession>A0AA35XFR4</accession>
<dbReference type="Proteomes" id="UP001174909">
    <property type="component" value="Unassembled WGS sequence"/>
</dbReference>
<comment type="caution">
    <text evidence="2">The sequence shown here is derived from an EMBL/GenBank/DDBJ whole genome shotgun (WGS) entry which is preliminary data.</text>
</comment>
<dbReference type="AlphaFoldDB" id="A0AA35XFR4"/>
<feature type="transmembrane region" description="Helical" evidence="1">
    <location>
        <begin position="132"/>
        <end position="153"/>
    </location>
</feature>
<organism evidence="2 3">
    <name type="scientific">Geodia barretti</name>
    <name type="common">Barrett's horny sponge</name>
    <dbReference type="NCBI Taxonomy" id="519541"/>
    <lineage>
        <taxon>Eukaryota</taxon>
        <taxon>Metazoa</taxon>
        <taxon>Porifera</taxon>
        <taxon>Demospongiae</taxon>
        <taxon>Heteroscleromorpha</taxon>
        <taxon>Tetractinellida</taxon>
        <taxon>Astrophorina</taxon>
        <taxon>Geodiidae</taxon>
        <taxon>Geodia</taxon>
    </lineage>
</organism>
<keyword evidence="1" id="KW-1133">Transmembrane helix</keyword>
<name>A0AA35XFR4_GEOBA</name>
<gene>
    <name evidence="2" type="ORF">GBAR_LOCUS27431</name>
</gene>
<dbReference type="EMBL" id="CASHTH010003819">
    <property type="protein sequence ID" value="CAI8049825.1"/>
    <property type="molecule type" value="Genomic_DNA"/>
</dbReference>
<feature type="transmembrane region" description="Helical" evidence="1">
    <location>
        <begin position="12"/>
        <end position="32"/>
    </location>
</feature>
<reference evidence="2" key="1">
    <citation type="submission" date="2023-03" db="EMBL/GenBank/DDBJ databases">
        <authorList>
            <person name="Steffen K."/>
            <person name="Cardenas P."/>
        </authorList>
    </citation>
    <scope>NUCLEOTIDE SEQUENCE</scope>
</reference>
<protein>
    <submittedName>
        <fullName evidence="2">Uncharacterized protein</fullName>
    </submittedName>
</protein>
<keyword evidence="3" id="KW-1185">Reference proteome</keyword>
<sequence length="176" mass="19636">MDVKKSLKTVRGLFAGIYIVSWLCFVTGFIMYYSILDHIRRLQLMGSAGMMILLPMLSFSVPGLAIGVLIVFHIISQRSRFRRHVYLAIIMFFSAPYLAGGGVTIFIASAFLGTIRYGSTEANGVPVQWVSLIVFSCFISIGAYIVSVILAVLSNHKKNLYVSRELLRTSEYQPLP</sequence>
<keyword evidence="1" id="KW-0812">Transmembrane</keyword>
<feature type="transmembrane region" description="Helical" evidence="1">
    <location>
        <begin position="87"/>
        <end position="112"/>
    </location>
</feature>
<evidence type="ECO:0000256" key="1">
    <source>
        <dbReference type="SAM" id="Phobius"/>
    </source>
</evidence>
<proteinExistence type="predicted"/>
<evidence type="ECO:0000313" key="2">
    <source>
        <dbReference type="EMBL" id="CAI8049825.1"/>
    </source>
</evidence>